<dbReference type="PANTHER" id="PTHR23419:SF8">
    <property type="entry name" value="FI09726P"/>
    <property type="match status" value="1"/>
</dbReference>
<evidence type="ECO:0000313" key="3">
    <source>
        <dbReference type="Proteomes" id="UP001057738"/>
    </source>
</evidence>
<proteinExistence type="inferred from homology"/>
<dbReference type="Gene3D" id="3.30.70.120">
    <property type="match status" value="1"/>
</dbReference>
<dbReference type="Pfam" id="PF03091">
    <property type="entry name" value="CutA1"/>
    <property type="match status" value="1"/>
</dbReference>
<organism evidence="2 3">
    <name type="scientific">Streptomyces yangpuensis</name>
    <dbReference type="NCBI Taxonomy" id="1648182"/>
    <lineage>
        <taxon>Bacteria</taxon>
        <taxon>Bacillati</taxon>
        <taxon>Actinomycetota</taxon>
        <taxon>Actinomycetes</taxon>
        <taxon>Kitasatosporales</taxon>
        <taxon>Streptomycetaceae</taxon>
        <taxon>Streptomyces</taxon>
    </lineage>
</organism>
<dbReference type="PANTHER" id="PTHR23419">
    <property type="entry name" value="DIVALENT CATION TOLERANCE CUTA-RELATED"/>
    <property type="match status" value="1"/>
</dbReference>
<protein>
    <submittedName>
        <fullName evidence="2">Divalent-cation tolerance protein CutA</fullName>
    </submittedName>
</protein>
<dbReference type="RefSeq" id="WP_257857634.1">
    <property type="nucleotide sequence ID" value="NZ_CP102514.1"/>
</dbReference>
<dbReference type="GeneID" id="95578411"/>
<dbReference type="InterPro" id="IPR015867">
    <property type="entry name" value="N-reg_PII/ATP_PRibTrfase_C"/>
</dbReference>
<evidence type="ECO:0000256" key="1">
    <source>
        <dbReference type="ARBA" id="ARBA00010169"/>
    </source>
</evidence>
<keyword evidence="3" id="KW-1185">Reference proteome</keyword>
<dbReference type="InterPro" id="IPR004323">
    <property type="entry name" value="Ion_tolerance_CutA"/>
</dbReference>
<sequence length="111" mass="12362">MAGIVIAQTTVNDEAKAYEIAQGAVEARLSAAADVEARMTLFHRDNGTLRHERGYRVSFTTTTERVADLEAWVHERHPYRVPQWIVLPAAGTTQGYLDRVVKETASGRYSS</sequence>
<dbReference type="SUPFAM" id="SSF54913">
    <property type="entry name" value="GlnB-like"/>
    <property type="match status" value="1"/>
</dbReference>
<evidence type="ECO:0000313" key="2">
    <source>
        <dbReference type="EMBL" id="UUY51692.1"/>
    </source>
</evidence>
<comment type="similarity">
    <text evidence="1">Belongs to the CutA family.</text>
</comment>
<accession>A0ABY5Q679</accession>
<dbReference type="EMBL" id="CP102514">
    <property type="protein sequence ID" value="UUY51692.1"/>
    <property type="molecule type" value="Genomic_DNA"/>
</dbReference>
<reference evidence="2" key="1">
    <citation type="submission" date="2022-08" db="EMBL/GenBank/DDBJ databases">
        <authorList>
            <person name="Tian L."/>
        </authorList>
    </citation>
    <scope>NUCLEOTIDE SEQUENCE</scope>
    <source>
        <strain evidence="2">CM253</strain>
    </source>
</reference>
<name>A0ABY5Q679_9ACTN</name>
<dbReference type="Proteomes" id="UP001057738">
    <property type="component" value="Chromosome"/>
</dbReference>
<dbReference type="InterPro" id="IPR011322">
    <property type="entry name" value="N-reg_PII-like_a/b"/>
</dbReference>
<gene>
    <name evidence="2" type="ORF">NRK68_33285</name>
</gene>